<dbReference type="Gene3D" id="1.10.606.20">
    <property type="match status" value="1"/>
</dbReference>
<protein>
    <submittedName>
        <fullName evidence="2">Vanadium-dependent haloperoxidase</fullName>
    </submittedName>
</protein>
<reference evidence="2 3" key="1">
    <citation type="submission" date="2021-03" db="EMBL/GenBank/DDBJ databases">
        <authorList>
            <person name="Kim M.K."/>
        </authorList>
    </citation>
    <scope>NUCLEOTIDE SEQUENCE [LARGE SCALE GENOMIC DNA]</scope>
    <source>
        <strain evidence="2 3">BT442</strain>
    </source>
</reference>
<evidence type="ECO:0000313" key="2">
    <source>
        <dbReference type="EMBL" id="MBO2009135.1"/>
    </source>
</evidence>
<feature type="signal peptide" evidence="1">
    <location>
        <begin position="1"/>
        <end position="23"/>
    </location>
</feature>
<gene>
    <name evidence="2" type="ORF">J4E00_08725</name>
</gene>
<keyword evidence="1" id="KW-0732">Signal</keyword>
<dbReference type="InterPro" id="IPR036938">
    <property type="entry name" value="PAP2/HPO_sf"/>
</dbReference>
<dbReference type="Proteomes" id="UP000664369">
    <property type="component" value="Unassembled WGS sequence"/>
</dbReference>
<dbReference type="PANTHER" id="PTHR34599:SF2">
    <property type="entry name" value="TRAF-TYPE DOMAIN-CONTAINING PROTEIN"/>
    <property type="match status" value="1"/>
</dbReference>
<evidence type="ECO:0000313" key="3">
    <source>
        <dbReference type="Proteomes" id="UP000664369"/>
    </source>
</evidence>
<keyword evidence="3" id="KW-1185">Reference proteome</keyword>
<dbReference type="SUPFAM" id="SSF48317">
    <property type="entry name" value="Acid phosphatase/Vanadium-dependent haloperoxidase"/>
    <property type="match status" value="1"/>
</dbReference>
<name>A0ABS3QD22_9BACT</name>
<dbReference type="EMBL" id="JAGETZ010000003">
    <property type="protein sequence ID" value="MBO2009135.1"/>
    <property type="molecule type" value="Genomic_DNA"/>
</dbReference>
<dbReference type="InterPro" id="IPR052559">
    <property type="entry name" value="V-haloperoxidase"/>
</dbReference>
<comment type="caution">
    <text evidence="2">The sequence shown here is derived from an EMBL/GenBank/DDBJ whole genome shotgun (WGS) entry which is preliminary data.</text>
</comment>
<dbReference type="CDD" id="cd03398">
    <property type="entry name" value="PAP2_haloperoxidase"/>
    <property type="match status" value="1"/>
</dbReference>
<proteinExistence type="predicted"/>
<evidence type="ECO:0000256" key="1">
    <source>
        <dbReference type="SAM" id="SignalP"/>
    </source>
</evidence>
<organism evidence="2 3">
    <name type="scientific">Hymenobacter negativus</name>
    <dbReference type="NCBI Taxonomy" id="2795026"/>
    <lineage>
        <taxon>Bacteria</taxon>
        <taxon>Pseudomonadati</taxon>
        <taxon>Bacteroidota</taxon>
        <taxon>Cytophagia</taxon>
        <taxon>Cytophagales</taxon>
        <taxon>Hymenobacteraceae</taxon>
        <taxon>Hymenobacter</taxon>
    </lineage>
</organism>
<sequence>MLLATTARRLLITGLLLPIAACSDSQSVSPEPSASASSYRADVALSWLNLQLKLVRTTLAGPVNIFGRPFGYSGIAGYEAILPGIPNATSLGRQLNGLNGLPVADKTLAYNWALSANASLAAINRSLFANASAANKATIDSLEAANVVTYQAGANAEAQARSIDFGKRVAAAVFAWSATDGFDNTTAYTPPTGPGMWVPTAPAFAPAGFPYWGNNRTLVPNSGAGADPGPPLAYSAAPGSPFYAMAQEVYDVSQNLTAEQRAIALFWNDLPNGRNFTAPGHWISILTQVLAREQPSLDKALTAYAKVGISMSDAGISCFKTKYTYNVLRPISYVRGELGHPTWLSLIPAPNFPDYSATHATLSGAAAEALTSLFGPNYAFTDQNYVQFGLGSRSYTSFEQAGAEAGISRLYGGIHYRPSCEKGGAQGKKVAQNINAALSLH</sequence>
<dbReference type="PANTHER" id="PTHR34599">
    <property type="entry name" value="PEROXIDASE-RELATED"/>
    <property type="match status" value="1"/>
</dbReference>
<feature type="chain" id="PRO_5047132677" evidence="1">
    <location>
        <begin position="24"/>
        <end position="441"/>
    </location>
</feature>
<accession>A0ABS3QD22</accession>